<reference evidence="9 10" key="1">
    <citation type="submission" date="2022-08" db="EMBL/GenBank/DDBJ databases">
        <title>Aerococcaceae sp. nov isolated from spoiled eye mask.</title>
        <authorList>
            <person name="Zhou G."/>
            <person name="Xie X.-B."/>
            <person name="Shi Q.-S."/>
            <person name="Wang Y.-S."/>
            <person name="Wen X."/>
            <person name="Peng H."/>
            <person name="Yang X.-J."/>
            <person name="Tao H.-B."/>
            <person name="Huang X.-M."/>
        </authorList>
    </citation>
    <scope>NUCLEOTIDE SEQUENCE [LARGE SCALE GENOMIC DNA]</scope>
    <source>
        <strain evidence="10">DM20194951</strain>
    </source>
</reference>
<dbReference type="InterPro" id="IPR013012">
    <property type="entry name" value="PTS_EIIB_3"/>
</dbReference>
<dbReference type="CDD" id="cd05564">
    <property type="entry name" value="PTS_IIB_chitobiose_lichenan"/>
    <property type="match status" value="1"/>
</dbReference>
<dbReference type="EMBL" id="CP102453">
    <property type="protein sequence ID" value="UUX35405.1"/>
    <property type="molecule type" value="Genomic_DNA"/>
</dbReference>
<keyword evidence="4" id="KW-0808">Transferase</keyword>
<dbReference type="Gene3D" id="3.40.50.2300">
    <property type="match status" value="1"/>
</dbReference>
<feature type="modified residue" description="Phosphocysteine; by EIIA" evidence="7">
    <location>
        <position position="7"/>
    </location>
</feature>
<dbReference type="SUPFAM" id="SSF52794">
    <property type="entry name" value="PTS system IIB component-like"/>
    <property type="match status" value="1"/>
</dbReference>
<sequence length="99" mass="11164">MKILLVCAGGMSTSILMKKMEKYWEEQGIDLDIRAVGLGNYAEYAKEYEIILVGPQVSYKLQQIKEDTGLPTEAIPSYDYAIANTQNILKLAQKLYAQK</sequence>
<proteinExistence type="predicted"/>
<dbReference type="Proteomes" id="UP001315967">
    <property type="component" value="Chromosome"/>
</dbReference>
<dbReference type="InterPro" id="IPR003501">
    <property type="entry name" value="PTS_EIIB_2/3"/>
</dbReference>
<keyword evidence="3 9" id="KW-0762">Sugar transport</keyword>
<keyword evidence="5" id="KW-0598">Phosphotransferase system</keyword>
<name>A0ABY5PA69_9LACT</name>
<evidence type="ECO:0000256" key="4">
    <source>
        <dbReference type="ARBA" id="ARBA00022679"/>
    </source>
</evidence>
<feature type="domain" description="PTS EIIB type-3" evidence="8">
    <location>
        <begin position="1"/>
        <end position="99"/>
    </location>
</feature>
<evidence type="ECO:0000256" key="6">
    <source>
        <dbReference type="ARBA" id="ARBA00022777"/>
    </source>
</evidence>
<evidence type="ECO:0000259" key="8">
    <source>
        <dbReference type="PROSITE" id="PS51100"/>
    </source>
</evidence>
<dbReference type="PANTHER" id="PTHR34581:SF2">
    <property type="entry name" value="PTS SYSTEM N,N'-DIACETYLCHITOBIOSE-SPECIFIC EIIB COMPONENT"/>
    <property type="match status" value="1"/>
</dbReference>
<dbReference type="RefSeq" id="WP_313794893.1">
    <property type="nucleotide sequence ID" value="NZ_CP102453.1"/>
</dbReference>
<accession>A0ABY5PA69</accession>
<evidence type="ECO:0000256" key="2">
    <source>
        <dbReference type="ARBA" id="ARBA00022553"/>
    </source>
</evidence>
<keyword evidence="1" id="KW-0813">Transport</keyword>
<evidence type="ECO:0000256" key="3">
    <source>
        <dbReference type="ARBA" id="ARBA00022597"/>
    </source>
</evidence>
<keyword evidence="10" id="KW-1185">Reference proteome</keyword>
<protein>
    <submittedName>
        <fullName evidence="9">PTS sugar transporter subunit IIB</fullName>
    </submittedName>
</protein>
<evidence type="ECO:0000256" key="5">
    <source>
        <dbReference type="ARBA" id="ARBA00022683"/>
    </source>
</evidence>
<evidence type="ECO:0000313" key="10">
    <source>
        <dbReference type="Proteomes" id="UP001315967"/>
    </source>
</evidence>
<evidence type="ECO:0000256" key="1">
    <source>
        <dbReference type="ARBA" id="ARBA00022448"/>
    </source>
</evidence>
<organism evidence="9 10">
    <name type="scientific">Fundicoccus culcitae</name>
    <dbReference type="NCBI Taxonomy" id="2969821"/>
    <lineage>
        <taxon>Bacteria</taxon>
        <taxon>Bacillati</taxon>
        <taxon>Bacillota</taxon>
        <taxon>Bacilli</taxon>
        <taxon>Lactobacillales</taxon>
        <taxon>Aerococcaceae</taxon>
        <taxon>Fundicoccus</taxon>
    </lineage>
</organism>
<evidence type="ECO:0000256" key="7">
    <source>
        <dbReference type="PROSITE-ProRule" id="PRU00423"/>
    </source>
</evidence>
<dbReference type="Pfam" id="PF02302">
    <property type="entry name" value="PTS_IIB"/>
    <property type="match status" value="1"/>
</dbReference>
<keyword evidence="2" id="KW-0597">Phosphoprotein</keyword>
<dbReference type="PANTHER" id="PTHR34581">
    <property type="entry name" value="PTS SYSTEM N,N'-DIACETYLCHITOBIOSE-SPECIFIC EIIB COMPONENT"/>
    <property type="match status" value="1"/>
</dbReference>
<dbReference type="InterPro" id="IPR051819">
    <property type="entry name" value="PTS_sugar-specific_EIIB"/>
</dbReference>
<gene>
    <name evidence="9" type="ORF">NRE15_07105</name>
</gene>
<keyword evidence="6" id="KW-0418">Kinase</keyword>
<dbReference type="InterPro" id="IPR036095">
    <property type="entry name" value="PTS_EIIB-like_sf"/>
</dbReference>
<dbReference type="PROSITE" id="PS51100">
    <property type="entry name" value="PTS_EIIB_TYPE_3"/>
    <property type="match status" value="1"/>
</dbReference>
<evidence type="ECO:0000313" key="9">
    <source>
        <dbReference type="EMBL" id="UUX35405.1"/>
    </source>
</evidence>